<proteinExistence type="predicted"/>
<reference evidence="1 2" key="1">
    <citation type="journal article" date="2005" name="Nucleic Acids Res.">
        <title>Genomic blueprint of Hahella chejuensis, a marine microbe producing an algicidal agent.</title>
        <authorList>
            <person name="Jeong H."/>
            <person name="Yim J.H."/>
            <person name="Lee C."/>
            <person name="Choi S.-H."/>
            <person name="Park Y.K."/>
            <person name="Yoon S.H."/>
            <person name="Hur C.-G."/>
            <person name="Kang H.-Y."/>
            <person name="Kim D."/>
            <person name="Lee H.H."/>
            <person name="Park K.H."/>
            <person name="Park S.-H."/>
            <person name="Park H.-S."/>
            <person name="Lee H.K."/>
            <person name="Oh T.K."/>
            <person name="Kim J.F."/>
        </authorList>
    </citation>
    <scope>NUCLEOTIDE SEQUENCE [LARGE SCALE GENOMIC DNA]</scope>
    <source>
        <strain evidence="1 2">KCTC 2396</strain>
    </source>
</reference>
<name>Q2SFH0_HAHCH</name>
<dbReference type="HOGENOM" id="CLU_3270887_0_0_6"/>
<organism evidence="1 2">
    <name type="scientific">Hahella chejuensis (strain KCTC 2396)</name>
    <dbReference type="NCBI Taxonomy" id="349521"/>
    <lineage>
        <taxon>Bacteria</taxon>
        <taxon>Pseudomonadati</taxon>
        <taxon>Pseudomonadota</taxon>
        <taxon>Gammaproteobacteria</taxon>
        <taxon>Oceanospirillales</taxon>
        <taxon>Hahellaceae</taxon>
        <taxon>Hahella</taxon>
    </lineage>
</organism>
<accession>Q2SFH0</accession>
<protein>
    <submittedName>
        <fullName evidence="1">Uncharacterized protein</fullName>
    </submittedName>
</protein>
<evidence type="ECO:0000313" key="1">
    <source>
        <dbReference type="EMBL" id="ABC30604.1"/>
    </source>
</evidence>
<keyword evidence="2" id="KW-1185">Reference proteome</keyword>
<dbReference type="AlphaFoldDB" id="Q2SFH0"/>
<evidence type="ECO:0000313" key="2">
    <source>
        <dbReference type="Proteomes" id="UP000000238"/>
    </source>
</evidence>
<gene>
    <name evidence="1" type="ordered locus">HCH_03877</name>
</gene>
<dbReference type="Proteomes" id="UP000000238">
    <property type="component" value="Chromosome"/>
</dbReference>
<dbReference type="KEGG" id="hch:HCH_03877"/>
<dbReference type="EMBL" id="CP000155">
    <property type="protein sequence ID" value="ABC30604.1"/>
    <property type="molecule type" value="Genomic_DNA"/>
</dbReference>
<sequence>MTATARIVRRESNPAYRIFYESLKINDEKLKIWGYIKGELM</sequence>